<organism evidence="9 10">
    <name type="scientific">Symbiodinium necroappetens</name>
    <dbReference type="NCBI Taxonomy" id="1628268"/>
    <lineage>
        <taxon>Eukaryota</taxon>
        <taxon>Sar</taxon>
        <taxon>Alveolata</taxon>
        <taxon>Dinophyceae</taxon>
        <taxon>Suessiales</taxon>
        <taxon>Symbiodiniaceae</taxon>
        <taxon>Symbiodinium</taxon>
    </lineage>
</organism>
<dbReference type="SUPFAM" id="SSF90209">
    <property type="entry name" value="Ran binding protein zinc finger-like"/>
    <property type="match status" value="1"/>
</dbReference>
<feature type="chain" id="PRO_5032781218" evidence="6">
    <location>
        <begin position="21"/>
        <end position="197"/>
    </location>
</feature>
<protein>
    <submittedName>
        <fullName evidence="9">TEX13A protein</fullName>
    </submittedName>
</protein>
<gene>
    <name evidence="9" type="primary">TEX13A</name>
    <name evidence="9" type="ORF">SNEC2469_LOCUS12293</name>
</gene>
<dbReference type="PANTHER" id="PTHR46565">
    <property type="entry name" value="COLD SHOCK DOMAIN PROTEIN 2"/>
    <property type="match status" value="1"/>
</dbReference>
<evidence type="ECO:0000256" key="1">
    <source>
        <dbReference type="ARBA" id="ARBA00022723"/>
    </source>
</evidence>
<keyword evidence="10" id="KW-1185">Reference proteome</keyword>
<dbReference type="Proteomes" id="UP000601435">
    <property type="component" value="Unassembled WGS sequence"/>
</dbReference>
<dbReference type="InterPro" id="IPR002059">
    <property type="entry name" value="CSP_DNA-bd"/>
</dbReference>
<name>A0A812RNR3_9DINO</name>
<dbReference type="Gene3D" id="4.10.1060.10">
    <property type="entry name" value="Zinc finger, RanBP2-type"/>
    <property type="match status" value="1"/>
</dbReference>
<evidence type="ECO:0000256" key="4">
    <source>
        <dbReference type="PROSITE-ProRule" id="PRU00322"/>
    </source>
</evidence>
<evidence type="ECO:0000259" key="7">
    <source>
        <dbReference type="PROSITE" id="PS50199"/>
    </source>
</evidence>
<evidence type="ECO:0000313" key="10">
    <source>
        <dbReference type="Proteomes" id="UP000601435"/>
    </source>
</evidence>
<dbReference type="PANTHER" id="PTHR46565:SF5">
    <property type="entry name" value="COLD SHOCK PROTEIN 2-LIKE"/>
    <property type="match status" value="1"/>
</dbReference>
<sequence length="197" mass="21635">MPSCAVRCWKLSTLVQQIYAAAAGSAAWGCASLPQGAMPRGVILRWHEDKGFGFIRPNEGGENVFCHVTALLDGDGSVRDGDEVIYDVEWDDRKGKDRAREVEAVGGSRRKRRSRSRSRSRGGSRSRSRSRRRSPPPRRGGGGGGGPAFERRPGDWDCPNCGAIVFASKDTCFKCGYTRNSKRDDSRGRGRGRSNSR</sequence>
<evidence type="ECO:0000256" key="6">
    <source>
        <dbReference type="SAM" id="SignalP"/>
    </source>
</evidence>
<evidence type="ECO:0000256" key="2">
    <source>
        <dbReference type="ARBA" id="ARBA00022771"/>
    </source>
</evidence>
<dbReference type="PROSITE" id="PS51857">
    <property type="entry name" value="CSD_2"/>
    <property type="match status" value="1"/>
</dbReference>
<feature type="signal peptide" evidence="6">
    <location>
        <begin position="1"/>
        <end position="20"/>
    </location>
</feature>
<proteinExistence type="predicted"/>
<feature type="domain" description="CSD" evidence="8">
    <location>
        <begin position="38"/>
        <end position="104"/>
    </location>
</feature>
<comment type="caution">
    <text evidence="9">The sequence shown here is derived from an EMBL/GenBank/DDBJ whole genome shotgun (WGS) entry which is preliminary data.</text>
</comment>
<keyword evidence="3" id="KW-0862">Zinc</keyword>
<evidence type="ECO:0000313" key="9">
    <source>
        <dbReference type="EMBL" id="CAE7445956.1"/>
    </source>
</evidence>
<dbReference type="GO" id="GO:0003676">
    <property type="term" value="F:nucleic acid binding"/>
    <property type="evidence" value="ECO:0007669"/>
    <property type="project" value="InterPro"/>
</dbReference>
<dbReference type="PROSITE" id="PS50199">
    <property type="entry name" value="ZF_RANBP2_2"/>
    <property type="match status" value="1"/>
</dbReference>
<evidence type="ECO:0000259" key="8">
    <source>
        <dbReference type="PROSITE" id="PS51857"/>
    </source>
</evidence>
<keyword evidence="6" id="KW-0732">Signal</keyword>
<evidence type="ECO:0000256" key="5">
    <source>
        <dbReference type="SAM" id="MobiDB-lite"/>
    </source>
</evidence>
<dbReference type="SMART" id="SM00357">
    <property type="entry name" value="CSP"/>
    <property type="match status" value="1"/>
</dbReference>
<keyword evidence="2 4" id="KW-0863">Zinc-finger</keyword>
<evidence type="ECO:0000256" key="3">
    <source>
        <dbReference type="ARBA" id="ARBA00022833"/>
    </source>
</evidence>
<dbReference type="Pfam" id="PF00313">
    <property type="entry name" value="CSD"/>
    <property type="match status" value="1"/>
</dbReference>
<dbReference type="InterPro" id="IPR036443">
    <property type="entry name" value="Znf_RanBP2_sf"/>
</dbReference>
<accession>A0A812RNR3</accession>
<feature type="compositionally biased region" description="Basic residues" evidence="5">
    <location>
        <begin position="108"/>
        <end position="136"/>
    </location>
</feature>
<dbReference type="GO" id="GO:0008270">
    <property type="term" value="F:zinc ion binding"/>
    <property type="evidence" value="ECO:0007669"/>
    <property type="project" value="UniProtKB-KW"/>
</dbReference>
<dbReference type="InterPro" id="IPR001876">
    <property type="entry name" value="Znf_RanBP2"/>
</dbReference>
<dbReference type="InterPro" id="IPR011129">
    <property type="entry name" value="CSD"/>
</dbReference>
<feature type="domain" description="RanBP2-type" evidence="7">
    <location>
        <begin position="152"/>
        <end position="181"/>
    </location>
</feature>
<reference evidence="9" key="1">
    <citation type="submission" date="2021-02" db="EMBL/GenBank/DDBJ databases">
        <authorList>
            <person name="Dougan E. K."/>
            <person name="Rhodes N."/>
            <person name="Thang M."/>
            <person name="Chan C."/>
        </authorList>
    </citation>
    <scope>NUCLEOTIDE SEQUENCE</scope>
</reference>
<keyword evidence="1" id="KW-0479">Metal-binding</keyword>
<dbReference type="Gene3D" id="2.40.50.140">
    <property type="entry name" value="Nucleic acid-binding proteins"/>
    <property type="match status" value="1"/>
</dbReference>
<feature type="region of interest" description="Disordered" evidence="5">
    <location>
        <begin position="175"/>
        <end position="197"/>
    </location>
</feature>
<feature type="region of interest" description="Disordered" evidence="5">
    <location>
        <begin position="97"/>
        <end position="154"/>
    </location>
</feature>
<dbReference type="CDD" id="cd04458">
    <property type="entry name" value="CSP_CDS"/>
    <property type="match status" value="1"/>
</dbReference>
<dbReference type="OrthoDB" id="422005at2759"/>
<dbReference type="SUPFAM" id="SSF50249">
    <property type="entry name" value="Nucleic acid-binding proteins"/>
    <property type="match status" value="1"/>
</dbReference>
<dbReference type="InterPro" id="IPR012340">
    <property type="entry name" value="NA-bd_OB-fold"/>
</dbReference>
<dbReference type="EMBL" id="CAJNJA010019475">
    <property type="protein sequence ID" value="CAE7445956.1"/>
    <property type="molecule type" value="Genomic_DNA"/>
</dbReference>
<dbReference type="AlphaFoldDB" id="A0A812RNR3"/>